<dbReference type="EC" id="3.11.1.1" evidence="2"/>
<dbReference type="SUPFAM" id="SSF56784">
    <property type="entry name" value="HAD-like"/>
    <property type="match status" value="1"/>
</dbReference>
<gene>
    <name evidence="2" type="ordered locus">S70_12385</name>
</gene>
<dbReference type="Gene3D" id="3.40.50.1000">
    <property type="entry name" value="HAD superfamily/HAD-like"/>
    <property type="match status" value="1"/>
</dbReference>
<dbReference type="GO" id="GO:0046872">
    <property type="term" value="F:metal ion binding"/>
    <property type="evidence" value="ECO:0007669"/>
    <property type="project" value="UniProtKB-KW"/>
</dbReference>
<dbReference type="PATRIC" id="fig|1157951.4.peg.2495"/>
<reference evidence="3" key="2">
    <citation type="submission" date="2012-04" db="EMBL/GenBank/DDBJ databases">
        <title>Complete genome sequence of Providencia stuartii clinical isolate MRSN 2154.</title>
        <authorList>
            <person name="Clifford R.J."/>
            <person name="Hang J."/>
            <person name="Riley M.C."/>
            <person name="Onmus-Leone F."/>
            <person name="Kuschner R.A."/>
            <person name="Lesho E.P."/>
            <person name="Waterman P.E."/>
        </authorList>
    </citation>
    <scope>NUCLEOTIDE SEQUENCE [LARGE SCALE GENOMIC DNA]</scope>
    <source>
        <strain evidence="3">MRSN 2154</strain>
    </source>
</reference>
<protein>
    <submittedName>
        <fullName evidence="2">Phosphonoacetaldehyde hydrolase</fullName>
        <ecNumber evidence="2">3.11.1.1</ecNumber>
    </submittedName>
</protein>
<dbReference type="GO" id="GO:0050194">
    <property type="term" value="F:phosphonoacetaldehyde hydrolase activity"/>
    <property type="evidence" value="ECO:0007669"/>
    <property type="project" value="UniProtKB-EC"/>
</dbReference>
<keyword evidence="2" id="KW-0378">Hydrolase</keyword>
<dbReference type="HOGENOM" id="CLU_128103_0_0_6"/>
<proteinExistence type="predicted"/>
<dbReference type="EMBL" id="CP003488">
    <property type="protein sequence ID" value="AFH94324.1"/>
    <property type="molecule type" value="Genomic_DNA"/>
</dbReference>
<organism evidence="2 3">
    <name type="scientific">Providencia stuartii (strain MRSN 2154)</name>
    <dbReference type="NCBI Taxonomy" id="1157951"/>
    <lineage>
        <taxon>Bacteria</taxon>
        <taxon>Pseudomonadati</taxon>
        <taxon>Pseudomonadota</taxon>
        <taxon>Gammaproteobacteria</taxon>
        <taxon>Enterobacterales</taxon>
        <taxon>Morganellaceae</taxon>
        <taxon>Providencia</taxon>
    </lineage>
</organism>
<dbReference type="OrthoDB" id="5504491at2"/>
<dbReference type="KEGG" id="psi:S70_12385"/>
<reference evidence="2 3" key="1">
    <citation type="journal article" date="2012" name="J. Bacteriol.">
        <title>Complete Genome Sequence of Providencia stuartii Clinical Isolate MRSN 2154.</title>
        <authorList>
            <person name="Clifford R.J."/>
            <person name="Hang J."/>
            <person name="Riley M.C."/>
            <person name="Onmus-Leone F."/>
            <person name="Kuschner R.A."/>
            <person name="Lesho E.P."/>
            <person name="Waterman P.E."/>
        </authorList>
    </citation>
    <scope>NUCLEOTIDE SEQUENCE [LARGE SCALE GENOMIC DNA]</scope>
    <source>
        <strain evidence="2 3">MRSN 2154</strain>
    </source>
</reference>
<dbReference type="AlphaFoldDB" id="A0A140NKN9"/>
<name>A0A140NKN9_PROSM</name>
<evidence type="ECO:0000313" key="3">
    <source>
        <dbReference type="Proteomes" id="UP000005012"/>
    </source>
</evidence>
<evidence type="ECO:0000256" key="1">
    <source>
        <dbReference type="ARBA" id="ARBA00022723"/>
    </source>
</evidence>
<dbReference type="InterPro" id="IPR036412">
    <property type="entry name" value="HAD-like_sf"/>
</dbReference>
<dbReference type="NCBIfam" id="TIGR01509">
    <property type="entry name" value="HAD-SF-IA-v3"/>
    <property type="match status" value="1"/>
</dbReference>
<dbReference type="Proteomes" id="UP000005012">
    <property type="component" value="Chromosome"/>
</dbReference>
<dbReference type="InterPro" id="IPR023214">
    <property type="entry name" value="HAD_sf"/>
</dbReference>
<evidence type="ECO:0000313" key="2">
    <source>
        <dbReference type="EMBL" id="AFH94324.1"/>
    </source>
</evidence>
<sequence>MALQNVIELGIDSVAHCIKVDDAAPGIEEGRNAGMWSVGLALSGNEFGKTWDEYQSMSADDTTQLRQQAANKLFTAGAHYVIGTLAELPDLIEKINIRLANGERP</sequence>
<keyword evidence="1" id="KW-0479">Metal-binding</keyword>
<accession>A0A140NKN9</accession>
<dbReference type="InterPro" id="IPR006439">
    <property type="entry name" value="HAD-SF_hydro_IA"/>
</dbReference>